<dbReference type="Gene3D" id="1.20.1540.10">
    <property type="entry name" value="Rhomboid-like"/>
    <property type="match status" value="1"/>
</dbReference>
<gene>
    <name evidence="9" type="ORF">GCM10023093_10770</name>
</gene>
<evidence type="ECO:0000256" key="3">
    <source>
        <dbReference type="ARBA" id="ARBA00022692"/>
    </source>
</evidence>
<dbReference type="SUPFAM" id="SSF144091">
    <property type="entry name" value="Rhomboid-like"/>
    <property type="match status" value="1"/>
</dbReference>
<dbReference type="Proteomes" id="UP001500067">
    <property type="component" value="Unassembled WGS sequence"/>
</dbReference>
<keyword evidence="5 7" id="KW-1133">Transmembrane helix</keyword>
<name>A0ABP8NCC6_9BACT</name>
<feature type="transmembrane region" description="Helical" evidence="7">
    <location>
        <begin position="212"/>
        <end position="230"/>
    </location>
</feature>
<evidence type="ECO:0000256" key="6">
    <source>
        <dbReference type="ARBA" id="ARBA00023136"/>
    </source>
</evidence>
<feature type="transmembrane region" description="Helical" evidence="7">
    <location>
        <begin position="28"/>
        <end position="48"/>
    </location>
</feature>
<evidence type="ECO:0000313" key="10">
    <source>
        <dbReference type="Proteomes" id="UP001500067"/>
    </source>
</evidence>
<evidence type="ECO:0000256" key="1">
    <source>
        <dbReference type="ARBA" id="ARBA00004141"/>
    </source>
</evidence>
<comment type="similarity">
    <text evidence="2">Belongs to the peptidase S54 family.</text>
</comment>
<dbReference type="PANTHER" id="PTHR43731">
    <property type="entry name" value="RHOMBOID PROTEASE"/>
    <property type="match status" value="1"/>
</dbReference>
<feature type="transmembrane region" description="Helical" evidence="7">
    <location>
        <begin position="182"/>
        <end position="200"/>
    </location>
</feature>
<evidence type="ECO:0000259" key="8">
    <source>
        <dbReference type="Pfam" id="PF01694"/>
    </source>
</evidence>
<dbReference type="InterPro" id="IPR050925">
    <property type="entry name" value="Rhomboid_protease_S54"/>
</dbReference>
<dbReference type="InterPro" id="IPR035952">
    <property type="entry name" value="Rhomboid-like_sf"/>
</dbReference>
<evidence type="ECO:0000313" key="9">
    <source>
        <dbReference type="EMBL" id="GAA4463089.1"/>
    </source>
</evidence>
<keyword evidence="3 7" id="KW-0812">Transmembrane</keyword>
<evidence type="ECO:0000256" key="5">
    <source>
        <dbReference type="ARBA" id="ARBA00022989"/>
    </source>
</evidence>
<keyword evidence="6 7" id="KW-0472">Membrane</keyword>
<dbReference type="InterPro" id="IPR022764">
    <property type="entry name" value="Peptidase_S54_rhomboid_dom"/>
</dbReference>
<feature type="domain" description="Peptidase S54 rhomboid" evidence="8">
    <location>
        <begin position="20"/>
        <end position="78"/>
    </location>
</feature>
<proteinExistence type="inferred from homology"/>
<evidence type="ECO:0000256" key="7">
    <source>
        <dbReference type="SAM" id="Phobius"/>
    </source>
</evidence>
<sequence length="236" mass="27177">MHGRLDDLFALHYWHSPLFRWWQLFTHMFMHGSELHIFSNMFALFMFGRVLEQSLGPRRFLMFYLICGLGAAFCHLSVLSLQFGSFHDAFVHYQQHPTLQEYAQMLQKGKVTHPVFGTILSHWSDNPTCPDCAQVSIMKLNEYFTGLINEPTVGASGAVFGLLFAFGYMYPNVELMLLFPPIPIKAKWFVAGYAVFELFAGVKNSVGDNIAHFAHLGGMLFAFILIRVWHIRRSMW</sequence>
<protein>
    <submittedName>
        <fullName evidence="9">Rhomboid family intramembrane serine protease</fullName>
    </submittedName>
</protein>
<accession>A0ABP8NCC6</accession>
<feature type="transmembrane region" description="Helical" evidence="7">
    <location>
        <begin position="60"/>
        <end position="83"/>
    </location>
</feature>
<dbReference type="Pfam" id="PF01694">
    <property type="entry name" value="Rhomboid"/>
    <property type="match status" value="2"/>
</dbReference>
<dbReference type="GO" id="GO:0006508">
    <property type="term" value="P:proteolysis"/>
    <property type="evidence" value="ECO:0007669"/>
    <property type="project" value="UniProtKB-KW"/>
</dbReference>
<feature type="transmembrane region" description="Helical" evidence="7">
    <location>
        <begin position="153"/>
        <end position="170"/>
    </location>
</feature>
<keyword evidence="9" id="KW-0645">Protease</keyword>
<feature type="domain" description="Peptidase S54 rhomboid" evidence="8">
    <location>
        <begin position="143"/>
        <end position="227"/>
    </location>
</feature>
<organism evidence="9 10">
    <name type="scientific">Nemorincola caseinilytica</name>
    <dbReference type="NCBI Taxonomy" id="2054315"/>
    <lineage>
        <taxon>Bacteria</taxon>
        <taxon>Pseudomonadati</taxon>
        <taxon>Bacteroidota</taxon>
        <taxon>Chitinophagia</taxon>
        <taxon>Chitinophagales</taxon>
        <taxon>Chitinophagaceae</taxon>
        <taxon>Nemorincola</taxon>
    </lineage>
</organism>
<evidence type="ECO:0000256" key="2">
    <source>
        <dbReference type="ARBA" id="ARBA00009045"/>
    </source>
</evidence>
<comment type="subcellular location">
    <subcellularLocation>
        <location evidence="1">Membrane</location>
        <topology evidence="1">Multi-pass membrane protein</topology>
    </subcellularLocation>
</comment>
<comment type="caution">
    <text evidence="9">The sequence shown here is derived from an EMBL/GenBank/DDBJ whole genome shotgun (WGS) entry which is preliminary data.</text>
</comment>
<dbReference type="PANTHER" id="PTHR43731:SF14">
    <property type="entry name" value="PRESENILIN-ASSOCIATED RHOMBOID-LIKE PROTEIN, MITOCHONDRIAL"/>
    <property type="match status" value="1"/>
</dbReference>
<keyword evidence="4" id="KW-0378">Hydrolase</keyword>
<dbReference type="EMBL" id="BAABFA010000008">
    <property type="protein sequence ID" value="GAA4463089.1"/>
    <property type="molecule type" value="Genomic_DNA"/>
</dbReference>
<keyword evidence="10" id="KW-1185">Reference proteome</keyword>
<reference evidence="10" key="1">
    <citation type="journal article" date="2019" name="Int. J. Syst. Evol. Microbiol.">
        <title>The Global Catalogue of Microorganisms (GCM) 10K type strain sequencing project: providing services to taxonomists for standard genome sequencing and annotation.</title>
        <authorList>
            <consortium name="The Broad Institute Genomics Platform"/>
            <consortium name="The Broad Institute Genome Sequencing Center for Infectious Disease"/>
            <person name="Wu L."/>
            <person name="Ma J."/>
        </authorList>
    </citation>
    <scope>NUCLEOTIDE SEQUENCE [LARGE SCALE GENOMIC DNA]</scope>
    <source>
        <strain evidence="10">JCM 32105</strain>
    </source>
</reference>
<evidence type="ECO:0000256" key="4">
    <source>
        <dbReference type="ARBA" id="ARBA00022801"/>
    </source>
</evidence>
<dbReference type="GO" id="GO:0008233">
    <property type="term" value="F:peptidase activity"/>
    <property type="evidence" value="ECO:0007669"/>
    <property type="project" value="UniProtKB-KW"/>
</dbReference>